<dbReference type="SUPFAM" id="SSF49764">
    <property type="entry name" value="HSP20-like chaperones"/>
    <property type="match status" value="1"/>
</dbReference>
<dbReference type="EMBL" id="CADCXW020000327">
    <property type="protein sequence ID" value="CAD1568274.1"/>
    <property type="molecule type" value="Genomic_DNA"/>
</dbReference>
<dbReference type="GO" id="GO:0009408">
    <property type="term" value="P:response to heat"/>
    <property type="evidence" value="ECO:0007669"/>
    <property type="project" value="UniProtKB-ARBA"/>
</dbReference>
<dbReference type="Pfam" id="PF00011">
    <property type="entry name" value="HSP20"/>
    <property type="match status" value="1"/>
</dbReference>
<gene>
    <name evidence="8" type="ORF">BBRV_LOCUS90277</name>
</gene>
<feature type="binding site" evidence="3">
    <location>
        <position position="117"/>
    </location>
    <ligand>
        <name>Zn(2+)</name>
        <dbReference type="ChEBI" id="CHEBI:29105"/>
        <label>1</label>
    </ligand>
</feature>
<comment type="similarity">
    <text evidence="2 4 5">Belongs to the small heat shock protein (HSP20) family.</text>
</comment>
<evidence type="ECO:0000256" key="3">
    <source>
        <dbReference type="PIRSR" id="PIRSR036514-1"/>
    </source>
</evidence>
<evidence type="ECO:0000256" key="1">
    <source>
        <dbReference type="ARBA" id="ARBA00023016"/>
    </source>
</evidence>
<keyword evidence="1" id="KW-0346">Stress response</keyword>
<dbReference type="CDD" id="cd06526">
    <property type="entry name" value="metazoan_ACD"/>
    <property type="match status" value="1"/>
</dbReference>
<dbReference type="InterPro" id="IPR001436">
    <property type="entry name" value="Alpha-crystallin/sHSP_animal"/>
</dbReference>
<dbReference type="InterPro" id="IPR055269">
    <property type="entry name" value="Alpha-crystallin/HSP_16"/>
</dbReference>
<protein>
    <recommendedName>
        <fullName evidence="7">SHSP domain-containing protein</fullName>
    </recommendedName>
</protein>
<keyword evidence="3" id="KW-0862">Zinc</keyword>
<accession>A0A6V7KX60</accession>
<dbReference type="PRINTS" id="PR00299">
    <property type="entry name" value="ACRYSTALLIN"/>
</dbReference>
<dbReference type="Gene3D" id="2.60.40.790">
    <property type="match status" value="1"/>
</dbReference>
<dbReference type="InterPro" id="IPR002068">
    <property type="entry name" value="A-crystallin/Hsp20_dom"/>
</dbReference>
<organism evidence="8">
    <name type="scientific">Bracon brevicornis</name>
    <dbReference type="NCBI Taxonomy" id="1563983"/>
    <lineage>
        <taxon>Eukaryota</taxon>
        <taxon>Metazoa</taxon>
        <taxon>Ecdysozoa</taxon>
        <taxon>Arthropoda</taxon>
        <taxon>Hexapoda</taxon>
        <taxon>Insecta</taxon>
        <taxon>Pterygota</taxon>
        <taxon>Neoptera</taxon>
        <taxon>Endopterygota</taxon>
        <taxon>Hymenoptera</taxon>
        <taxon>Apocrita</taxon>
        <taxon>Ichneumonoidea</taxon>
        <taxon>Braconidae</taxon>
        <taxon>Braconinae</taxon>
        <taxon>Bracon</taxon>
    </lineage>
</organism>
<dbReference type="GO" id="GO:0051082">
    <property type="term" value="F:unfolded protein binding"/>
    <property type="evidence" value="ECO:0007669"/>
    <property type="project" value="TreeGrafter"/>
</dbReference>
<feature type="binding site" evidence="3">
    <location>
        <position position="110"/>
    </location>
    <ligand>
        <name>Zn(2+)</name>
        <dbReference type="ChEBI" id="CHEBI:29105"/>
        <label>1</label>
    </ligand>
</feature>
<dbReference type="PANTHER" id="PTHR45640:SF13">
    <property type="entry name" value="HEAT SHOCK PROTEIN 22-RELATED"/>
    <property type="match status" value="1"/>
</dbReference>
<evidence type="ECO:0000256" key="4">
    <source>
        <dbReference type="PROSITE-ProRule" id="PRU00285"/>
    </source>
</evidence>
<dbReference type="GO" id="GO:0005737">
    <property type="term" value="C:cytoplasm"/>
    <property type="evidence" value="ECO:0007669"/>
    <property type="project" value="TreeGrafter"/>
</dbReference>
<dbReference type="PIRSF" id="PIRSF036514">
    <property type="entry name" value="Sm_HSP_B1"/>
    <property type="match status" value="1"/>
</dbReference>
<dbReference type="PROSITE" id="PS01031">
    <property type="entry name" value="SHSP"/>
    <property type="match status" value="1"/>
</dbReference>
<feature type="region of interest" description="Disordered" evidence="6">
    <location>
        <begin position="163"/>
        <end position="190"/>
    </location>
</feature>
<sequence>MSLLPLLYSNWWEDLDHPHSLVDQFFGDAIHPDHLHTRHQHPLVGRVASRCPAIYAHVRPWAVARKGPAGASVVKPDKDAFHVSLDVQQFAPEEITVKVVDRTVTIEGKHDEKQDEHGWISRQFSRRYLIPEQCDIDQVQSKLSSDGVLSIIVPRKEVPKVEGEKTIPIQHTGKPAVADTPKPKKDAKAE</sequence>
<feature type="compositionally biased region" description="Basic and acidic residues" evidence="6">
    <location>
        <begin position="181"/>
        <end position="190"/>
    </location>
</feature>
<evidence type="ECO:0000256" key="6">
    <source>
        <dbReference type="SAM" id="MobiDB-lite"/>
    </source>
</evidence>
<dbReference type="PANTHER" id="PTHR45640">
    <property type="entry name" value="HEAT SHOCK PROTEIN HSP-12.2-RELATED"/>
    <property type="match status" value="1"/>
</dbReference>
<feature type="binding site" evidence="3">
    <location>
        <position position="112"/>
    </location>
    <ligand>
        <name>Zn(2+)</name>
        <dbReference type="ChEBI" id="CHEBI:29105"/>
        <label>1</label>
    </ligand>
</feature>
<dbReference type="GO" id="GO:0005634">
    <property type="term" value="C:nucleus"/>
    <property type="evidence" value="ECO:0007669"/>
    <property type="project" value="TreeGrafter"/>
</dbReference>
<dbReference type="GO" id="GO:0046872">
    <property type="term" value="F:metal ion binding"/>
    <property type="evidence" value="ECO:0007669"/>
    <property type="project" value="UniProtKB-KW"/>
</dbReference>
<keyword evidence="3" id="KW-0479">Metal-binding</keyword>
<evidence type="ECO:0000256" key="5">
    <source>
        <dbReference type="RuleBase" id="RU003616"/>
    </source>
</evidence>
<dbReference type="AlphaFoldDB" id="A0A6V7KX60"/>
<evidence type="ECO:0000259" key="7">
    <source>
        <dbReference type="PROSITE" id="PS01031"/>
    </source>
</evidence>
<reference evidence="8" key="1">
    <citation type="submission" date="2020-07" db="EMBL/GenBank/DDBJ databases">
        <authorList>
            <person name="Ferguson B K."/>
        </authorList>
    </citation>
    <scope>NUCLEOTIDE SEQUENCE</scope>
    <source>
        <strain evidence="8">L06</strain>
    </source>
</reference>
<evidence type="ECO:0000256" key="2">
    <source>
        <dbReference type="PIRNR" id="PIRNR036514"/>
    </source>
</evidence>
<proteinExistence type="inferred from homology"/>
<feature type="domain" description="SHSP" evidence="7">
    <location>
        <begin position="62"/>
        <end position="172"/>
    </location>
</feature>
<dbReference type="GO" id="GO:0042026">
    <property type="term" value="P:protein refolding"/>
    <property type="evidence" value="ECO:0007669"/>
    <property type="project" value="TreeGrafter"/>
</dbReference>
<dbReference type="InterPro" id="IPR008978">
    <property type="entry name" value="HSP20-like_chaperone"/>
</dbReference>
<evidence type="ECO:0000313" key="8">
    <source>
        <dbReference type="EMBL" id="CAD1568274.1"/>
    </source>
</evidence>
<name>A0A6V7KX60_9HYME</name>